<dbReference type="Proteomes" id="UP001461498">
    <property type="component" value="Unassembled WGS sequence"/>
</dbReference>
<sequence length="132" mass="15576">MMMHGAQHEQHVAAASSNNNDVYITTDQYQQQFRPQQDAPYPHPYPPPLPHPPPPPHKSKQTPVYTYYYLGRHLWYIPLYFSIYFIVYVGLLVLKSIARHKIQFPQNLHEAATTREQHVLRSIEEAGKRYFM</sequence>
<evidence type="ECO:0000313" key="3">
    <source>
        <dbReference type="EMBL" id="KAK9504833.1"/>
    </source>
</evidence>
<dbReference type="AlphaFoldDB" id="A0AAW1D448"/>
<evidence type="ECO:0000256" key="1">
    <source>
        <dbReference type="SAM" id="MobiDB-lite"/>
    </source>
</evidence>
<comment type="caution">
    <text evidence="3">The sequence shown here is derived from an EMBL/GenBank/DDBJ whole genome shotgun (WGS) entry which is preliminary data.</text>
</comment>
<evidence type="ECO:0000256" key="2">
    <source>
        <dbReference type="SAM" id="Phobius"/>
    </source>
</evidence>
<name>A0AAW1D448_9HEMI</name>
<keyword evidence="2" id="KW-0812">Transmembrane</keyword>
<evidence type="ECO:0000313" key="4">
    <source>
        <dbReference type="Proteomes" id="UP001461498"/>
    </source>
</evidence>
<keyword evidence="2" id="KW-1133">Transmembrane helix</keyword>
<dbReference type="EMBL" id="JAPXFL010000006">
    <property type="protein sequence ID" value="KAK9504833.1"/>
    <property type="molecule type" value="Genomic_DNA"/>
</dbReference>
<accession>A0AAW1D448</accession>
<gene>
    <name evidence="3" type="ORF">O3M35_009013</name>
</gene>
<feature type="compositionally biased region" description="Pro residues" evidence="1">
    <location>
        <begin position="41"/>
        <end position="56"/>
    </location>
</feature>
<protein>
    <submittedName>
        <fullName evidence="3">Uncharacterized protein</fullName>
    </submittedName>
</protein>
<keyword evidence="4" id="KW-1185">Reference proteome</keyword>
<keyword evidence="2" id="KW-0472">Membrane</keyword>
<feature type="transmembrane region" description="Helical" evidence="2">
    <location>
        <begin position="74"/>
        <end position="94"/>
    </location>
</feature>
<proteinExistence type="predicted"/>
<organism evidence="3 4">
    <name type="scientific">Rhynocoris fuscipes</name>
    <dbReference type="NCBI Taxonomy" id="488301"/>
    <lineage>
        <taxon>Eukaryota</taxon>
        <taxon>Metazoa</taxon>
        <taxon>Ecdysozoa</taxon>
        <taxon>Arthropoda</taxon>
        <taxon>Hexapoda</taxon>
        <taxon>Insecta</taxon>
        <taxon>Pterygota</taxon>
        <taxon>Neoptera</taxon>
        <taxon>Paraneoptera</taxon>
        <taxon>Hemiptera</taxon>
        <taxon>Heteroptera</taxon>
        <taxon>Panheteroptera</taxon>
        <taxon>Cimicomorpha</taxon>
        <taxon>Reduviidae</taxon>
        <taxon>Harpactorinae</taxon>
        <taxon>Harpactorini</taxon>
        <taxon>Rhynocoris</taxon>
    </lineage>
</organism>
<feature type="region of interest" description="Disordered" evidence="1">
    <location>
        <begin position="26"/>
        <end position="60"/>
    </location>
</feature>
<reference evidence="3 4" key="1">
    <citation type="submission" date="2022-12" db="EMBL/GenBank/DDBJ databases">
        <title>Chromosome-level genome assembly of true bugs.</title>
        <authorList>
            <person name="Ma L."/>
            <person name="Li H."/>
        </authorList>
    </citation>
    <scope>NUCLEOTIDE SEQUENCE [LARGE SCALE GENOMIC DNA]</scope>
    <source>
        <strain evidence="3">Lab_2022b</strain>
    </source>
</reference>
<feature type="compositionally biased region" description="Low complexity" evidence="1">
    <location>
        <begin position="28"/>
        <end position="37"/>
    </location>
</feature>